<feature type="transmembrane region" description="Helical" evidence="1">
    <location>
        <begin position="179"/>
        <end position="198"/>
    </location>
</feature>
<evidence type="ECO:0000313" key="3">
    <source>
        <dbReference type="Proteomes" id="UP001152523"/>
    </source>
</evidence>
<accession>A0AAV0EN12</accession>
<dbReference type="Proteomes" id="UP001152523">
    <property type="component" value="Unassembled WGS sequence"/>
</dbReference>
<keyword evidence="3" id="KW-1185">Reference proteome</keyword>
<proteinExistence type="predicted"/>
<feature type="transmembrane region" description="Helical" evidence="1">
    <location>
        <begin position="67"/>
        <end position="83"/>
    </location>
</feature>
<evidence type="ECO:0000256" key="1">
    <source>
        <dbReference type="SAM" id="Phobius"/>
    </source>
</evidence>
<dbReference type="EMBL" id="CAMAPF010000930">
    <property type="protein sequence ID" value="CAH9123417.1"/>
    <property type="molecule type" value="Genomic_DNA"/>
</dbReference>
<keyword evidence="1" id="KW-0472">Membrane</keyword>
<reference evidence="2" key="1">
    <citation type="submission" date="2022-07" db="EMBL/GenBank/DDBJ databases">
        <authorList>
            <person name="Macas J."/>
            <person name="Novak P."/>
            <person name="Neumann P."/>
        </authorList>
    </citation>
    <scope>NUCLEOTIDE SEQUENCE</scope>
</reference>
<sequence length="245" mass="27754">MPPSAAIRRAKAAVRSYFCRCIDVKTMTDLSPTYSYVHSHFKKVYATLVLACVCTILGVSLDFAGEIGGRFTFLVFSGSMFFLHKTPSWRGAKRICYMMAATFFMGASIVPCFRPFVNIDHGFLMTIIGAQALCHVAYWLGAMRAKRTLERSFYVRGVVYSYMFLLVLFVAAFLRYNPYIVYFVMLYMACYPPALWAYSQEMAVKLPRGDGKMDCVSCCLRFYTDYPAILGYAIAIAAKDIFYDG</sequence>
<keyword evidence="1" id="KW-0812">Transmembrane</keyword>
<name>A0AAV0EN12_9ASTE</name>
<evidence type="ECO:0000313" key="2">
    <source>
        <dbReference type="EMBL" id="CAH9123417.1"/>
    </source>
</evidence>
<comment type="caution">
    <text evidence="2">The sequence shown here is derived from an EMBL/GenBank/DDBJ whole genome shotgun (WGS) entry which is preliminary data.</text>
</comment>
<feature type="transmembrane region" description="Helical" evidence="1">
    <location>
        <begin position="44"/>
        <end position="61"/>
    </location>
</feature>
<organism evidence="2 3">
    <name type="scientific">Cuscuta epithymum</name>
    <dbReference type="NCBI Taxonomy" id="186058"/>
    <lineage>
        <taxon>Eukaryota</taxon>
        <taxon>Viridiplantae</taxon>
        <taxon>Streptophyta</taxon>
        <taxon>Embryophyta</taxon>
        <taxon>Tracheophyta</taxon>
        <taxon>Spermatophyta</taxon>
        <taxon>Magnoliopsida</taxon>
        <taxon>eudicotyledons</taxon>
        <taxon>Gunneridae</taxon>
        <taxon>Pentapetalae</taxon>
        <taxon>asterids</taxon>
        <taxon>lamiids</taxon>
        <taxon>Solanales</taxon>
        <taxon>Convolvulaceae</taxon>
        <taxon>Cuscuteae</taxon>
        <taxon>Cuscuta</taxon>
        <taxon>Cuscuta subgen. Cuscuta</taxon>
    </lineage>
</organism>
<feature type="transmembrane region" description="Helical" evidence="1">
    <location>
        <begin position="123"/>
        <end position="141"/>
    </location>
</feature>
<protein>
    <submittedName>
        <fullName evidence="2">Uncharacterized protein</fullName>
    </submittedName>
</protein>
<feature type="transmembrane region" description="Helical" evidence="1">
    <location>
        <begin position="153"/>
        <end position="173"/>
    </location>
</feature>
<gene>
    <name evidence="2" type="ORF">CEPIT_LOCUS25202</name>
</gene>
<feature type="transmembrane region" description="Helical" evidence="1">
    <location>
        <begin position="95"/>
        <end position="117"/>
    </location>
</feature>
<dbReference type="AlphaFoldDB" id="A0AAV0EN12"/>
<keyword evidence="1" id="KW-1133">Transmembrane helix</keyword>